<dbReference type="InterPro" id="IPR002104">
    <property type="entry name" value="Integrase_catalytic"/>
</dbReference>
<comment type="similarity">
    <text evidence="1">Belongs to the 'phage' integrase family.</text>
</comment>
<gene>
    <name evidence="9" type="ORF">DFR51_0045</name>
    <name evidence="8" type="ORF">SmB9_10880</name>
</gene>
<dbReference type="InterPro" id="IPR044068">
    <property type="entry name" value="CB"/>
</dbReference>
<dbReference type="AlphaFoldDB" id="A0AAD1G093"/>
<dbReference type="Proteomes" id="UP000275727">
    <property type="component" value="Chromosome"/>
</dbReference>
<dbReference type="InterPro" id="IPR050808">
    <property type="entry name" value="Phage_Integrase"/>
</dbReference>
<evidence type="ECO:0000313" key="11">
    <source>
        <dbReference type="Proteomes" id="UP000276029"/>
    </source>
</evidence>
<protein>
    <submittedName>
        <fullName evidence="8">Integrase</fullName>
    </submittedName>
</protein>
<dbReference type="InterPro" id="IPR025166">
    <property type="entry name" value="Integrase_DNA_bind_dom"/>
</dbReference>
<organism evidence="8 10">
    <name type="scientific">Sphingosinicella microcystinivorans</name>
    <dbReference type="NCBI Taxonomy" id="335406"/>
    <lineage>
        <taxon>Bacteria</taxon>
        <taxon>Pseudomonadati</taxon>
        <taxon>Pseudomonadota</taxon>
        <taxon>Alphaproteobacteria</taxon>
        <taxon>Sphingomonadales</taxon>
        <taxon>Sphingosinicellaceae</taxon>
        <taxon>Sphingosinicella</taxon>
    </lineage>
</organism>
<evidence type="ECO:0000256" key="4">
    <source>
        <dbReference type="ARBA" id="ARBA00023172"/>
    </source>
</evidence>
<dbReference type="InterPro" id="IPR011010">
    <property type="entry name" value="DNA_brk_join_enz"/>
</dbReference>
<dbReference type="EMBL" id="AP018711">
    <property type="protein sequence ID" value="BBE33430.1"/>
    <property type="molecule type" value="Genomic_DNA"/>
</dbReference>
<evidence type="ECO:0000256" key="5">
    <source>
        <dbReference type="PROSITE-ProRule" id="PRU01248"/>
    </source>
</evidence>
<feature type="domain" description="Tyr recombinase" evidence="6">
    <location>
        <begin position="201"/>
        <end position="385"/>
    </location>
</feature>
<dbReference type="InterPro" id="IPR053876">
    <property type="entry name" value="Phage_int_M"/>
</dbReference>
<keyword evidence="4" id="KW-0233">DNA recombination</keyword>
<dbReference type="PROSITE" id="PS51898">
    <property type="entry name" value="TYR_RECOMBINASE"/>
    <property type="match status" value="1"/>
</dbReference>
<sequence length="415" mass="47321">MLTDAAIRKLKVRDKPFKAADMHGLYLLVQPNGARYWRMDYRHAGKRGTIALGVYPKVSLKAAREKRASAADMLEKGINPSVYKKITRGLSSVPEADTFRAVAEEWLEKCEAEGRSSSTMDKLRWLIGFAEPLIGGRPIGELKAPEVLTVLRTVEVRGRYETARRLRSTCSSVIRYAIATGRAERDVTLDLRGALIAPKVKHRAALVEPHRVGELLRAIDGYQGQPSVDFALKILPHVFVRPGELRNAEWDEFDFDGALWAIPGSRMKMGREHNVPLSSQVLELLRELRLYTRHSRYLFPSIRSPDRPISDNSINAALRRLGYAQNEMTAHGFRAIASTLLNESRKWHPDAIERQLAHMESNNVRRAYLRGEHWAERVRMMQYWSDHLDKLRAANVVRGRLRREQSRAAVGRKSF</sequence>
<dbReference type="GO" id="GO:0006310">
    <property type="term" value="P:DNA recombination"/>
    <property type="evidence" value="ECO:0007669"/>
    <property type="project" value="UniProtKB-KW"/>
</dbReference>
<dbReference type="InterPro" id="IPR010998">
    <property type="entry name" value="Integrase_recombinase_N"/>
</dbReference>
<dbReference type="RefSeq" id="WP_121047059.1">
    <property type="nucleotide sequence ID" value="NZ_AP018711.1"/>
</dbReference>
<evidence type="ECO:0000313" key="10">
    <source>
        <dbReference type="Proteomes" id="UP000275727"/>
    </source>
</evidence>
<keyword evidence="2" id="KW-0229">DNA integration</keyword>
<dbReference type="InterPro" id="IPR038488">
    <property type="entry name" value="Integrase_DNA-bd_sf"/>
</dbReference>
<dbReference type="InterPro" id="IPR013762">
    <property type="entry name" value="Integrase-like_cat_sf"/>
</dbReference>
<dbReference type="EMBL" id="RBWX01000007">
    <property type="protein sequence ID" value="RKS90517.1"/>
    <property type="molecule type" value="Genomic_DNA"/>
</dbReference>
<evidence type="ECO:0000256" key="3">
    <source>
        <dbReference type="ARBA" id="ARBA00023125"/>
    </source>
</evidence>
<accession>A0AAD1G093</accession>
<dbReference type="PROSITE" id="PS51900">
    <property type="entry name" value="CB"/>
    <property type="match status" value="1"/>
</dbReference>
<evidence type="ECO:0000313" key="9">
    <source>
        <dbReference type="EMBL" id="RKS90517.1"/>
    </source>
</evidence>
<evidence type="ECO:0000313" key="8">
    <source>
        <dbReference type="EMBL" id="BBE33430.1"/>
    </source>
</evidence>
<dbReference type="GO" id="GO:0015074">
    <property type="term" value="P:DNA integration"/>
    <property type="evidence" value="ECO:0007669"/>
    <property type="project" value="UniProtKB-KW"/>
</dbReference>
<dbReference type="GO" id="GO:0003677">
    <property type="term" value="F:DNA binding"/>
    <property type="evidence" value="ECO:0007669"/>
    <property type="project" value="UniProtKB-UniRule"/>
</dbReference>
<evidence type="ECO:0000259" key="6">
    <source>
        <dbReference type="PROSITE" id="PS51898"/>
    </source>
</evidence>
<dbReference type="Pfam" id="PF00589">
    <property type="entry name" value="Phage_integrase"/>
    <property type="match status" value="1"/>
</dbReference>
<evidence type="ECO:0000256" key="2">
    <source>
        <dbReference type="ARBA" id="ARBA00022908"/>
    </source>
</evidence>
<reference evidence="9 11" key="2">
    <citation type="submission" date="2018-10" db="EMBL/GenBank/DDBJ databases">
        <title>Genomic Encyclopedia of Type Strains, Phase IV (KMG-IV): sequencing the most valuable type-strain genomes for metagenomic binning, comparative biology and taxonomic classification.</title>
        <authorList>
            <person name="Goeker M."/>
        </authorList>
    </citation>
    <scope>NUCLEOTIDE SEQUENCE [LARGE SCALE GENOMIC DNA]</scope>
    <source>
        <strain evidence="9 11">DSM 19791</strain>
    </source>
</reference>
<dbReference type="Gene3D" id="1.10.443.10">
    <property type="entry name" value="Intergrase catalytic core"/>
    <property type="match status" value="1"/>
</dbReference>
<keyword evidence="3 5" id="KW-0238">DNA-binding</keyword>
<keyword evidence="11" id="KW-1185">Reference proteome</keyword>
<dbReference type="Gene3D" id="1.10.150.130">
    <property type="match status" value="1"/>
</dbReference>
<name>A0AAD1G093_SPHMI</name>
<evidence type="ECO:0000256" key="1">
    <source>
        <dbReference type="ARBA" id="ARBA00008857"/>
    </source>
</evidence>
<evidence type="ECO:0000259" key="7">
    <source>
        <dbReference type="PROSITE" id="PS51900"/>
    </source>
</evidence>
<dbReference type="Gene3D" id="3.30.160.390">
    <property type="entry name" value="Integrase, DNA-binding domain"/>
    <property type="match status" value="1"/>
</dbReference>
<dbReference type="PANTHER" id="PTHR30629">
    <property type="entry name" value="PROPHAGE INTEGRASE"/>
    <property type="match status" value="1"/>
</dbReference>
<proteinExistence type="inferred from homology"/>
<dbReference type="SUPFAM" id="SSF56349">
    <property type="entry name" value="DNA breaking-rejoining enzymes"/>
    <property type="match status" value="1"/>
</dbReference>
<dbReference type="CDD" id="cd00801">
    <property type="entry name" value="INT_P4_C"/>
    <property type="match status" value="1"/>
</dbReference>
<reference evidence="8 10" key="1">
    <citation type="submission" date="2018-06" db="EMBL/GenBank/DDBJ databases">
        <title>Complete Genome Sequence of the Microcystin-Degrading Bacterium Sphingosinicella microcystinivorans Strain B-9.</title>
        <authorList>
            <person name="Jin H."/>
            <person name="Nishizawa T."/>
            <person name="Guo Y."/>
            <person name="Nishizawa A."/>
            <person name="Park H."/>
            <person name="Kato H."/>
            <person name="Tsuji K."/>
            <person name="Harada K."/>
        </authorList>
    </citation>
    <scope>NUCLEOTIDE SEQUENCE [LARGE SCALE GENOMIC DNA]</scope>
    <source>
        <strain evidence="8 10">B9</strain>
    </source>
</reference>
<dbReference type="Pfam" id="PF13356">
    <property type="entry name" value="Arm-DNA-bind_3"/>
    <property type="match status" value="1"/>
</dbReference>
<dbReference type="PANTHER" id="PTHR30629:SF2">
    <property type="entry name" value="PROPHAGE INTEGRASE INTS-RELATED"/>
    <property type="match status" value="1"/>
</dbReference>
<dbReference type="Pfam" id="PF22022">
    <property type="entry name" value="Phage_int_M"/>
    <property type="match status" value="1"/>
</dbReference>
<dbReference type="Proteomes" id="UP000276029">
    <property type="component" value="Unassembled WGS sequence"/>
</dbReference>
<dbReference type="KEGG" id="smic:SmB9_10880"/>
<feature type="domain" description="Core-binding (CB)" evidence="7">
    <location>
        <begin position="97"/>
        <end position="178"/>
    </location>
</feature>